<dbReference type="AlphaFoldDB" id="A0A195F0T6"/>
<evidence type="ECO:0000256" key="1">
    <source>
        <dbReference type="SAM" id="MobiDB-lite"/>
    </source>
</evidence>
<gene>
    <name evidence="2" type="ORF">ALC56_11982</name>
</gene>
<evidence type="ECO:0000313" key="3">
    <source>
        <dbReference type="Proteomes" id="UP000078541"/>
    </source>
</evidence>
<dbReference type="EMBL" id="KQ981897">
    <property type="protein sequence ID" value="KYN33724.1"/>
    <property type="molecule type" value="Genomic_DNA"/>
</dbReference>
<protein>
    <submittedName>
        <fullName evidence="2">Uncharacterized protein</fullName>
    </submittedName>
</protein>
<reference evidence="2 3" key="1">
    <citation type="submission" date="2016-03" db="EMBL/GenBank/DDBJ databases">
        <title>Trachymyrmex septentrionalis WGS genome.</title>
        <authorList>
            <person name="Nygaard S."/>
            <person name="Hu H."/>
            <person name="Boomsma J."/>
            <person name="Zhang G."/>
        </authorList>
    </citation>
    <scope>NUCLEOTIDE SEQUENCE [LARGE SCALE GENOMIC DNA]</scope>
    <source>
        <strain evidence="2">Tsep2-gDNA-1</strain>
        <tissue evidence="2">Whole body</tissue>
    </source>
</reference>
<dbReference type="Proteomes" id="UP000078541">
    <property type="component" value="Unassembled WGS sequence"/>
</dbReference>
<proteinExistence type="predicted"/>
<accession>A0A195F0T6</accession>
<feature type="region of interest" description="Disordered" evidence="1">
    <location>
        <begin position="183"/>
        <end position="211"/>
    </location>
</feature>
<keyword evidence="3" id="KW-1185">Reference proteome</keyword>
<evidence type="ECO:0000313" key="2">
    <source>
        <dbReference type="EMBL" id="KYN33724.1"/>
    </source>
</evidence>
<sequence length="211" mass="24886">MPRLEYILSQNVGAAPKRFQRFNASLNDRYLSTPSTTIPTMMSTAATLTMRNANYSVLVPFRFTRHRYVADNGRLYRDGRTYALVTSGLLVPEYTVKVLKHRVNGKKKDSKRMEGDREQFVKNRARMKKRECANRIELSCMEKEGRYEKQANFCRRPEMENCWSNDSMYLLLLHKEEKEIEKERRWEEERSEEDDAGAHLLLAHNRGGKER</sequence>
<organism evidence="2 3">
    <name type="scientific">Trachymyrmex septentrionalis</name>
    <dbReference type="NCBI Taxonomy" id="34720"/>
    <lineage>
        <taxon>Eukaryota</taxon>
        <taxon>Metazoa</taxon>
        <taxon>Ecdysozoa</taxon>
        <taxon>Arthropoda</taxon>
        <taxon>Hexapoda</taxon>
        <taxon>Insecta</taxon>
        <taxon>Pterygota</taxon>
        <taxon>Neoptera</taxon>
        <taxon>Endopterygota</taxon>
        <taxon>Hymenoptera</taxon>
        <taxon>Apocrita</taxon>
        <taxon>Aculeata</taxon>
        <taxon>Formicoidea</taxon>
        <taxon>Formicidae</taxon>
        <taxon>Myrmicinae</taxon>
        <taxon>Trachymyrmex</taxon>
    </lineage>
</organism>
<name>A0A195F0T6_9HYME</name>